<dbReference type="Gramene" id="mRNA:HanXRQr2_Chr13g0574231">
    <property type="protein sequence ID" value="mRNA:HanXRQr2_Chr13g0574231"/>
    <property type="gene ID" value="HanXRQr2_Chr13g0574231"/>
</dbReference>
<evidence type="ECO:0000313" key="1">
    <source>
        <dbReference type="EMBL" id="KAF5772217.1"/>
    </source>
</evidence>
<accession>A0A9K3EFK6</accession>
<organism evidence="1 2">
    <name type="scientific">Helianthus annuus</name>
    <name type="common">Common sunflower</name>
    <dbReference type="NCBI Taxonomy" id="4232"/>
    <lineage>
        <taxon>Eukaryota</taxon>
        <taxon>Viridiplantae</taxon>
        <taxon>Streptophyta</taxon>
        <taxon>Embryophyta</taxon>
        <taxon>Tracheophyta</taxon>
        <taxon>Spermatophyta</taxon>
        <taxon>Magnoliopsida</taxon>
        <taxon>eudicotyledons</taxon>
        <taxon>Gunneridae</taxon>
        <taxon>Pentapetalae</taxon>
        <taxon>asterids</taxon>
        <taxon>campanulids</taxon>
        <taxon>Asterales</taxon>
        <taxon>Asteraceae</taxon>
        <taxon>Asteroideae</taxon>
        <taxon>Heliantheae alliance</taxon>
        <taxon>Heliantheae</taxon>
        <taxon>Helianthus</taxon>
    </lineage>
</organism>
<dbReference type="AlphaFoldDB" id="A0A9K3EFK6"/>
<proteinExistence type="predicted"/>
<name>A0A9K3EFK6_HELAN</name>
<keyword evidence="2" id="KW-1185">Reference proteome</keyword>
<dbReference type="Proteomes" id="UP000215914">
    <property type="component" value="Unassembled WGS sequence"/>
</dbReference>
<sequence length="41" mass="4493">MQPPRSNHDSQLYEATSGSVLNSLTARSLADKDIEPSSLLY</sequence>
<evidence type="ECO:0000313" key="2">
    <source>
        <dbReference type="Proteomes" id="UP000215914"/>
    </source>
</evidence>
<reference evidence="1" key="1">
    <citation type="journal article" date="2017" name="Nature">
        <title>The sunflower genome provides insights into oil metabolism, flowering and Asterid evolution.</title>
        <authorList>
            <person name="Badouin H."/>
            <person name="Gouzy J."/>
            <person name="Grassa C.J."/>
            <person name="Murat F."/>
            <person name="Staton S.E."/>
            <person name="Cottret L."/>
            <person name="Lelandais-Briere C."/>
            <person name="Owens G.L."/>
            <person name="Carrere S."/>
            <person name="Mayjonade B."/>
            <person name="Legrand L."/>
            <person name="Gill N."/>
            <person name="Kane N.C."/>
            <person name="Bowers J.E."/>
            <person name="Hubner S."/>
            <person name="Bellec A."/>
            <person name="Berard A."/>
            <person name="Berges H."/>
            <person name="Blanchet N."/>
            <person name="Boniface M.C."/>
            <person name="Brunel D."/>
            <person name="Catrice O."/>
            <person name="Chaidir N."/>
            <person name="Claudel C."/>
            <person name="Donnadieu C."/>
            <person name="Faraut T."/>
            <person name="Fievet G."/>
            <person name="Helmstetter N."/>
            <person name="King M."/>
            <person name="Knapp S.J."/>
            <person name="Lai Z."/>
            <person name="Le Paslier M.C."/>
            <person name="Lippi Y."/>
            <person name="Lorenzon L."/>
            <person name="Mandel J.R."/>
            <person name="Marage G."/>
            <person name="Marchand G."/>
            <person name="Marquand E."/>
            <person name="Bret-Mestries E."/>
            <person name="Morien E."/>
            <person name="Nambeesan S."/>
            <person name="Nguyen T."/>
            <person name="Pegot-Espagnet P."/>
            <person name="Pouilly N."/>
            <person name="Raftis F."/>
            <person name="Sallet E."/>
            <person name="Schiex T."/>
            <person name="Thomas J."/>
            <person name="Vandecasteele C."/>
            <person name="Vares D."/>
            <person name="Vear F."/>
            <person name="Vautrin S."/>
            <person name="Crespi M."/>
            <person name="Mangin B."/>
            <person name="Burke J.M."/>
            <person name="Salse J."/>
            <person name="Munos S."/>
            <person name="Vincourt P."/>
            <person name="Rieseberg L.H."/>
            <person name="Langlade N.B."/>
        </authorList>
    </citation>
    <scope>NUCLEOTIDE SEQUENCE</scope>
    <source>
        <tissue evidence="1">Leaves</tissue>
    </source>
</reference>
<dbReference type="EMBL" id="MNCJ02000328">
    <property type="protein sequence ID" value="KAF5772217.1"/>
    <property type="molecule type" value="Genomic_DNA"/>
</dbReference>
<gene>
    <name evidence="1" type="ORF">HanXRQr2_Chr13g0574231</name>
</gene>
<protein>
    <submittedName>
        <fullName evidence="1">Uncharacterized protein</fullName>
    </submittedName>
</protein>
<comment type="caution">
    <text evidence="1">The sequence shown here is derived from an EMBL/GenBank/DDBJ whole genome shotgun (WGS) entry which is preliminary data.</text>
</comment>
<reference evidence="1" key="2">
    <citation type="submission" date="2020-06" db="EMBL/GenBank/DDBJ databases">
        <title>Helianthus annuus Genome sequencing and assembly Release 2.</title>
        <authorList>
            <person name="Gouzy J."/>
            <person name="Langlade N."/>
            <person name="Munos S."/>
        </authorList>
    </citation>
    <scope>NUCLEOTIDE SEQUENCE</scope>
    <source>
        <tissue evidence="1">Leaves</tissue>
    </source>
</reference>